<feature type="signal peptide" evidence="2">
    <location>
        <begin position="1"/>
        <end position="22"/>
    </location>
</feature>
<feature type="region of interest" description="Disordered" evidence="1">
    <location>
        <begin position="29"/>
        <end position="53"/>
    </location>
</feature>
<evidence type="ECO:0000256" key="2">
    <source>
        <dbReference type="SAM" id="SignalP"/>
    </source>
</evidence>
<reference evidence="3 4" key="1">
    <citation type="submission" date="2020-08" db="EMBL/GenBank/DDBJ databases">
        <title>Genomic Encyclopedia of Type Strains, Phase IV (KMG-IV): sequencing the most valuable type-strain genomes for metagenomic binning, comparative biology and taxonomic classification.</title>
        <authorList>
            <person name="Goeker M."/>
        </authorList>
    </citation>
    <scope>NUCLEOTIDE SEQUENCE [LARGE SCALE GENOMIC DNA]</scope>
    <source>
        <strain evidence="3 4">DSM 15743</strain>
    </source>
</reference>
<feature type="chain" id="PRO_5031160438" evidence="2">
    <location>
        <begin position="23"/>
        <end position="53"/>
    </location>
</feature>
<dbReference type="RefSeq" id="WP_154664034.1">
    <property type="nucleotide sequence ID" value="NZ_JACIDC010000001.1"/>
</dbReference>
<keyword evidence="4" id="KW-1185">Reference proteome</keyword>
<name>A0A7W6N6P2_9HYPH</name>
<organism evidence="3 4">
    <name type="scientific">Microvirga flocculans</name>
    <dbReference type="NCBI Taxonomy" id="217168"/>
    <lineage>
        <taxon>Bacteria</taxon>
        <taxon>Pseudomonadati</taxon>
        <taxon>Pseudomonadota</taxon>
        <taxon>Alphaproteobacteria</taxon>
        <taxon>Hyphomicrobiales</taxon>
        <taxon>Methylobacteriaceae</taxon>
        <taxon>Microvirga</taxon>
    </lineage>
</organism>
<feature type="compositionally biased region" description="Basic and acidic residues" evidence="1">
    <location>
        <begin position="40"/>
        <end position="53"/>
    </location>
</feature>
<dbReference type="EMBL" id="JACIDC010000001">
    <property type="protein sequence ID" value="MBB4038806.1"/>
    <property type="molecule type" value="Genomic_DNA"/>
</dbReference>
<protein>
    <submittedName>
        <fullName evidence="3">Uncharacterized protein</fullName>
    </submittedName>
</protein>
<evidence type="ECO:0000256" key="1">
    <source>
        <dbReference type="SAM" id="MobiDB-lite"/>
    </source>
</evidence>
<accession>A0A7W6N6P2</accession>
<dbReference type="AlphaFoldDB" id="A0A7W6N6P2"/>
<evidence type="ECO:0000313" key="3">
    <source>
        <dbReference type="EMBL" id="MBB4038806.1"/>
    </source>
</evidence>
<evidence type="ECO:0000313" key="4">
    <source>
        <dbReference type="Proteomes" id="UP000519439"/>
    </source>
</evidence>
<keyword evidence="2" id="KW-0732">Signal</keyword>
<sequence length="53" mass="5756">MLRALSLALLTTIAAPSFTATAQKDGTVLAQQQQPSQQVPKRDCERKQEEGIS</sequence>
<gene>
    <name evidence="3" type="ORF">GGR34_000435</name>
</gene>
<proteinExistence type="predicted"/>
<dbReference type="Proteomes" id="UP000519439">
    <property type="component" value="Unassembled WGS sequence"/>
</dbReference>
<comment type="caution">
    <text evidence="3">The sequence shown here is derived from an EMBL/GenBank/DDBJ whole genome shotgun (WGS) entry which is preliminary data.</text>
</comment>